<sequence>MNTEKIPVKVEEKLFQNRYRVDAGRPHISIINQDTCRVECTTQECTVCCPAGCYTTEGNGQVVLITDGCLECGTCRIICSTYRNVDWEYPRGGYGILFKFG</sequence>
<evidence type="ECO:0000259" key="7">
    <source>
        <dbReference type="PROSITE" id="PS51379"/>
    </source>
</evidence>
<keyword evidence="9" id="KW-1185">Reference proteome</keyword>
<dbReference type="Gene3D" id="3.30.70.20">
    <property type="match status" value="1"/>
</dbReference>
<dbReference type="GO" id="GO:0005506">
    <property type="term" value="F:iron ion binding"/>
    <property type="evidence" value="ECO:0007669"/>
    <property type="project" value="UniProtKB-UniRule"/>
</dbReference>
<evidence type="ECO:0000313" key="8">
    <source>
        <dbReference type="EMBL" id="GBL45185.1"/>
    </source>
</evidence>
<comment type="function">
    <text evidence="6">Could be a 3Fe-4S cluster-containing protein.</text>
</comment>
<dbReference type="PROSITE" id="PS51379">
    <property type="entry name" value="4FE4S_FER_2"/>
    <property type="match status" value="2"/>
</dbReference>
<protein>
    <recommendedName>
        <fullName evidence="6">Ferredoxin-like protein</fullName>
    </recommendedName>
</protein>
<feature type="domain" description="4Fe-4S ferredoxin-type" evidence="7">
    <location>
        <begin position="60"/>
        <end position="90"/>
    </location>
</feature>
<dbReference type="PANTHER" id="PTHR43082">
    <property type="entry name" value="FERREDOXIN-LIKE"/>
    <property type="match status" value="1"/>
</dbReference>
<evidence type="ECO:0000256" key="1">
    <source>
        <dbReference type="ARBA" id="ARBA00022448"/>
    </source>
</evidence>
<gene>
    <name evidence="8" type="ORF">SFMTTN_0989</name>
</gene>
<comment type="caution">
    <text evidence="8">The sequence shown here is derived from an EMBL/GenBank/DDBJ whole genome shotgun (WGS) entry which is preliminary data.</text>
</comment>
<dbReference type="InterPro" id="IPR012206">
    <property type="entry name" value="Fd_FixX"/>
</dbReference>
<dbReference type="InterPro" id="IPR017896">
    <property type="entry name" value="4Fe4S_Fe-S-bd"/>
</dbReference>
<keyword evidence="2 6" id="KW-0479">Metal-binding</keyword>
<dbReference type="RefSeq" id="WP_124704011.1">
    <property type="nucleotide sequence ID" value="NZ_BGOW01000006.1"/>
</dbReference>
<dbReference type="SUPFAM" id="SSF54862">
    <property type="entry name" value="4Fe-4S ferredoxins"/>
    <property type="match status" value="1"/>
</dbReference>
<keyword evidence="4 6" id="KW-0408">Iron</keyword>
<dbReference type="Proteomes" id="UP000286806">
    <property type="component" value="Unassembled WGS sequence"/>
</dbReference>
<dbReference type="PIRSF" id="PIRSF036548">
    <property type="entry name" value="Fdx_FixX"/>
    <property type="match status" value="1"/>
</dbReference>
<evidence type="ECO:0000256" key="6">
    <source>
        <dbReference type="PIRNR" id="PIRNR036548"/>
    </source>
</evidence>
<keyword evidence="3 6" id="KW-0249">Electron transport</keyword>
<dbReference type="OrthoDB" id="9800260at2"/>
<keyword evidence="5 6" id="KW-0411">Iron-sulfur</keyword>
<accession>A0A401JBW6</accession>
<dbReference type="EMBL" id="BGOW01000006">
    <property type="protein sequence ID" value="GBL45185.1"/>
    <property type="molecule type" value="Genomic_DNA"/>
</dbReference>
<evidence type="ECO:0000313" key="9">
    <source>
        <dbReference type="Proteomes" id="UP000286806"/>
    </source>
</evidence>
<feature type="domain" description="4Fe-4S ferredoxin-type" evidence="7">
    <location>
        <begin position="26"/>
        <end position="59"/>
    </location>
</feature>
<proteinExistence type="predicted"/>
<keyword evidence="1 6" id="KW-0813">Transport</keyword>
<organism evidence="8 9">
    <name type="scientific">Sulfuriferula multivorans</name>
    <dbReference type="NCBI Taxonomy" id="1559896"/>
    <lineage>
        <taxon>Bacteria</taxon>
        <taxon>Pseudomonadati</taxon>
        <taxon>Pseudomonadota</taxon>
        <taxon>Betaproteobacteria</taxon>
        <taxon>Nitrosomonadales</taxon>
        <taxon>Sulfuricellaceae</taxon>
        <taxon>Sulfuriferula</taxon>
    </lineage>
</organism>
<evidence type="ECO:0000256" key="5">
    <source>
        <dbReference type="ARBA" id="ARBA00023014"/>
    </source>
</evidence>
<dbReference type="GO" id="GO:0051536">
    <property type="term" value="F:iron-sulfur cluster binding"/>
    <property type="evidence" value="ECO:0007669"/>
    <property type="project" value="UniProtKB-KW"/>
</dbReference>
<evidence type="ECO:0000256" key="2">
    <source>
        <dbReference type="ARBA" id="ARBA00022723"/>
    </source>
</evidence>
<evidence type="ECO:0000256" key="3">
    <source>
        <dbReference type="ARBA" id="ARBA00022982"/>
    </source>
</evidence>
<dbReference type="PANTHER" id="PTHR43082:SF3">
    <property type="entry name" value="FERREDOXIN-LIKE PROTEIN YDIT"/>
    <property type="match status" value="1"/>
</dbReference>
<evidence type="ECO:0000256" key="4">
    <source>
        <dbReference type="ARBA" id="ARBA00023004"/>
    </source>
</evidence>
<dbReference type="AlphaFoldDB" id="A0A401JBW6"/>
<reference evidence="8 9" key="1">
    <citation type="journal article" date="2019" name="Front. Microbiol.">
        <title>Genomes of Neutrophilic Sulfur-Oxidizing Chemolithoautotrophs Representing 9 Proteobacterial Species From 8 Genera.</title>
        <authorList>
            <person name="Watanabe T."/>
            <person name="Kojima H."/>
            <person name="Umezawa K."/>
            <person name="Hori C."/>
            <person name="Takasuka T.E."/>
            <person name="Kato Y."/>
            <person name="Fukui M."/>
        </authorList>
    </citation>
    <scope>NUCLEOTIDE SEQUENCE [LARGE SCALE GENOMIC DNA]</scope>
    <source>
        <strain evidence="8 9">TTN</strain>
    </source>
</reference>
<name>A0A401JBW6_9PROT</name>